<reference evidence="4" key="3">
    <citation type="submission" date="2025-08" db="UniProtKB">
        <authorList>
            <consortium name="Ensembl"/>
        </authorList>
    </citation>
    <scope>IDENTIFICATION</scope>
</reference>
<accession>F6PMV6</accession>
<feature type="domain" description="CUB" evidence="3">
    <location>
        <begin position="1"/>
        <end position="95"/>
    </location>
</feature>
<dbReference type="Gene3D" id="2.60.120.290">
    <property type="entry name" value="Spermadhesin, CUB domain"/>
    <property type="match status" value="1"/>
</dbReference>
<dbReference type="InterPro" id="IPR000859">
    <property type="entry name" value="CUB_dom"/>
</dbReference>
<dbReference type="Pfam" id="PF00431">
    <property type="entry name" value="CUB"/>
    <property type="match status" value="1"/>
</dbReference>
<dbReference type="Ensembl" id="ENSCINT00000025317.2">
    <property type="protein sequence ID" value="ENSCINP00000025071.2"/>
    <property type="gene ID" value="ENSCING00000013715.2"/>
</dbReference>
<dbReference type="InParanoid" id="F6PMV6"/>
<evidence type="ECO:0000259" key="3">
    <source>
        <dbReference type="PROSITE" id="PS01180"/>
    </source>
</evidence>
<dbReference type="HOGENOM" id="CLU_1673159_0_0_1"/>
<reference evidence="5" key="1">
    <citation type="journal article" date="2002" name="Science">
        <title>The draft genome of Ciona intestinalis: insights into chordate and vertebrate origins.</title>
        <authorList>
            <person name="Dehal P."/>
            <person name="Satou Y."/>
            <person name="Campbell R.K."/>
            <person name="Chapman J."/>
            <person name="Degnan B."/>
            <person name="De Tomaso A."/>
            <person name="Davidson B."/>
            <person name="Di Gregorio A."/>
            <person name="Gelpke M."/>
            <person name="Goodstein D.M."/>
            <person name="Harafuji N."/>
            <person name="Hastings K.E."/>
            <person name="Ho I."/>
            <person name="Hotta K."/>
            <person name="Huang W."/>
            <person name="Kawashima T."/>
            <person name="Lemaire P."/>
            <person name="Martinez D."/>
            <person name="Meinertzhagen I.A."/>
            <person name="Necula S."/>
            <person name="Nonaka M."/>
            <person name="Putnam N."/>
            <person name="Rash S."/>
            <person name="Saiga H."/>
            <person name="Satake M."/>
            <person name="Terry A."/>
            <person name="Yamada L."/>
            <person name="Wang H.G."/>
            <person name="Awazu S."/>
            <person name="Azumi K."/>
            <person name="Boore J."/>
            <person name="Branno M."/>
            <person name="Chin-Bow S."/>
            <person name="DeSantis R."/>
            <person name="Doyle S."/>
            <person name="Francino P."/>
            <person name="Keys D.N."/>
            <person name="Haga S."/>
            <person name="Hayashi H."/>
            <person name="Hino K."/>
            <person name="Imai K.S."/>
            <person name="Inaba K."/>
            <person name="Kano S."/>
            <person name="Kobayashi K."/>
            <person name="Kobayashi M."/>
            <person name="Lee B.I."/>
            <person name="Makabe K.W."/>
            <person name="Manohar C."/>
            <person name="Matassi G."/>
            <person name="Medina M."/>
            <person name="Mochizuki Y."/>
            <person name="Mount S."/>
            <person name="Morishita T."/>
            <person name="Miura S."/>
            <person name="Nakayama A."/>
            <person name="Nishizaka S."/>
            <person name="Nomoto H."/>
            <person name="Ohta F."/>
            <person name="Oishi K."/>
            <person name="Rigoutsos I."/>
            <person name="Sano M."/>
            <person name="Sasaki A."/>
            <person name="Sasakura Y."/>
            <person name="Shoguchi E."/>
            <person name="Shin-i T."/>
            <person name="Spagnuolo A."/>
            <person name="Stainier D."/>
            <person name="Suzuki M.M."/>
            <person name="Tassy O."/>
            <person name="Takatori N."/>
            <person name="Tokuoka M."/>
            <person name="Yagi K."/>
            <person name="Yoshizaki F."/>
            <person name="Wada S."/>
            <person name="Zhang C."/>
            <person name="Hyatt P.D."/>
            <person name="Larimer F."/>
            <person name="Detter C."/>
            <person name="Doggett N."/>
            <person name="Glavina T."/>
            <person name="Hawkins T."/>
            <person name="Richardson P."/>
            <person name="Lucas S."/>
            <person name="Kohara Y."/>
            <person name="Levine M."/>
            <person name="Satoh N."/>
            <person name="Rokhsar D.S."/>
        </authorList>
    </citation>
    <scope>NUCLEOTIDE SEQUENCE [LARGE SCALE GENOMIC DNA]</scope>
</reference>
<evidence type="ECO:0000313" key="5">
    <source>
        <dbReference type="Proteomes" id="UP000008144"/>
    </source>
</evidence>
<keyword evidence="5" id="KW-1185">Reference proteome</keyword>
<evidence type="ECO:0000313" key="4">
    <source>
        <dbReference type="Ensembl" id="ENSCINP00000025071.2"/>
    </source>
</evidence>
<reference evidence="4" key="4">
    <citation type="submission" date="2025-09" db="UniProtKB">
        <authorList>
            <consortium name="Ensembl"/>
        </authorList>
    </citation>
    <scope>IDENTIFICATION</scope>
</reference>
<evidence type="ECO:0000256" key="1">
    <source>
        <dbReference type="ARBA" id="ARBA00023157"/>
    </source>
</evidence>
<dbReference type="AlphaFoldDB" id="F6PMV6"/>
<sequence length="158" mass="17676">MVHFSNCMGIIQPKNITNKSIYIQFVYVENSCSCDFLNVYDGYSVHDPFLATYHGAVNPIQLPAVVSSTGSVVLQFNNDDMPFLNKGYTLYYWLDDYPPSDPGDVGSGDEPAENNTSCIDNWCIHKWPEFLKQGRASAALQSLNGMLYIYGGYLFTLA</sequence>
<organism evidence="4 5">
    <name type="scientific">Ciona intestinalis</name>
    <name type="common">Transparent sea squirt</name>
    <name type="synonym">Ascidia intestinalis</name>
    <dbReference type="NCBI Taxonomy" id="7719"/>
    <lineage>
        <taxon>Eukaryota</taxon>
        <taxon>Metazoa</taxon>
        <taxon>Chordata</taxon>
        <taxon>Tunicata</taxon>
        <taxon>Ascidiacea</taxon>
        <taxon>Phlebobranchia</taxon>
        <taxon>Cionidae</taxon>
        <taxon>Ciona</taxon>
    </lineage>
</organism>
<protein>
    <recommendedName>
        <fullName evidence="3">CUB domain-containing protein</fullName>
    </recommendedName>
</protein>
<dbReference type="SUPFAM" id="SSF49854">
    <property type="entry name" value="Spermadhesin, CUB domain"/>
    <property type="match status" value="1"/>
</dbReference>
<evidence type="ECO:0000256" key="2">
    <source>
        <dbReference type="PROSITE-ProRule" id="PRU00059"/>
    </source>
</evidence>
<dbReference type="EMBL" id="EAAA01000154">
    <property type="status" value="NOT_ANNOTATED_CDS"/>
    <property type="molecule type" value="Genomic_DNA"/>
</dbReference>
<comment type="caution">
    <text evidence="2">Lacks conserved residue(s) required for the propagation of feature annotation.</text>
</comment>
<proteinExistence type="predicted"/>
<dbReference type="Proteomes" id="UP000008144">
    <property type="component" value="Chromosome 1"/>
</dbReference>
<name>F6PMV6_CIOIN</name>
<keyword evidence="1" id="KW-1015">Disulfide bond</keyword>
<dbReference type="InterPro" id="IPR035914">
    <property type="entry name" value="Sperma_CUB_dom_sf"/>
</dbReference>
<dbReference type="PROSITE" id="PS01180">
    <property type="entry name" value="CUB"/>
    <property type="match status" value="1"/>
</dbReference>
<reference evidence="4" key="2">
    <citation type="journal article" date="2008" name="Genome Biol.">
        <title>Improved genome assembly and evidence-based global gene model set for the chordate Ciona intestinalis: new insight into intron and operon populations.</title>
        <authorList>
            <person name="Satou Y."/>
            <person name="Mineta K."/>
            <person name="Ogasawara M."/>
            <person name="Sasakura Y."/>
            <person name="Shoguchi E."/>
            <person name="Ueno K."/>
            <person name="Yamada L."/>
            <person name="Matsumoto J."/>
            <person name="Wasserscheid J."/>
            <person name="Dewar K."/>
            <person name="Wiley G.B."/>
            <person name="Macmil S.L."/>
            <person name="Roe B.A."/>
            <person name="Zeller R.W."/>
            <person name="Hastings K.E."/>
            <person name="Lemaire P."/>
            <person name="Lindquist E."/>
            <person name="Endo T."/>
            <person name="Hotta K."/>
            <person name="Inaba K."/>
        </authorList>
    </citation>
    <scope>NUCLEOTIDE SEQUENCE [LARGE SCALE GENOMIC DNA]</scope>
    <source>
        <strain evidence="4">wild type</strain>
    </source>
</reference>